<keyword evidence="3" id="KW-1185">Reference proteome</keyword>
<evidence type="ECO:0000256" key="1">
    <source>
        <dbReference type="SAM" id="MobiDB-lite"/>
    </source>
</evidence>
<feature type="region of interest" description="Disordered" evidence="1">
    <location>
        <begin position="269"/>
        <end position="357"/>
    </location>
</feature>
<proteinExistence type="predicted"/>
<feature type="region of interest" description="Disordered" evidence="1">
    <location>
        <begin position="389"/>
        <end position="434"/>
    </location>
</feature>
<feature type="region of interest" description="Disordered" evidence="1">
    <location>
        <begin position="738"/>
        <end position="784"/>
    </location>
</feature>
<dbReference type="AlphaFoldDB" id="A0A9W8M4R7"/>
<feature type="compositionally biased region" description="Basic residues" evidence="1">
    <location>
        <begin position="450"/>
        <end position="460"/>
    </location>
</feature>
<feature type="compositionally biased region" description="Low complexity" evidence="1">
    <location>
        <begin position="306"/>
        <end position="320"/>
    </location>
</feature>
<feature type="compositionally biased region" description="Low complexity" evidence="1">
    <location>
        <begin position="179"/>
        <end position="189"/>
    </location>
</feature>
<gene>
    <name evidence="2" type="ORF">GGH94_004973</name>
</gene>
<feature type="compositionally biased region" description="Polar residues" evidence="1">
    <location>
        <begin position="289"/>
        <end position="305"/>
    </location>
</feature>
<name>A0A9W8M4R7_9FUNG</name>
<protein>
    <submittedName>
        <fullName evidence="2">Uncharacterized protein</fullName>
    </submittedName>
</protein>
<feature type="compositionally biased region" description="Low complexity" evidence="1">
    <location>
        <begin position="671"/>
        <end position="687"/>
    </location>
</feature>
<organism evidence="2 3">
    <name type="scientific">Coemansia aciculifera</name>
    <dbReference type="NCBI Taxonomy" id="417176"/>
    <lineage>
        <taxon>Eukaryota</taxon>
        <taxon>Fungi</taxon>
        <taxon>Fungi incertae sedis</taxon>
        <taxon>Zoopagomycota</taxon>
        <taxon>Kickxellomycotina</taxon>
        <taxon>Kickxellomycetes</taxon>
        <taxon>Kickxellales</taxon>
        <taxon>Kickxellaceae</taxon>
        <taxon>Coemansia</taxon>
    </lineage>
</organism>
<feature type="compositionally biased region" description="Low complexity" evidence="1">
    <location>
        <begin position="604"/>
        <end position="622"/>
    </location>
</feature>
<accession>A0A9W8M4R7</accession>
<sequence>MPLEAFKVPETRLLAINELVVQITLTFRTDEDEELHYRYEQDAELQALVQTAVVSLVNCGYTTGVAKGPGFLLHQVRKKWPIGRRYIFTKDGEPMQSSLHKYFFQLEFVDDDPEQDGVAPVLEIAELRGVAMSPSASSYNGSIIEGLDSVTLPPMAAIFGHGSPSFQDSSDFYGHRRSGSGNSSNYSASQHRPYSPYAEQHERRPSSRQSLRDHGSVADGLMRSYSGVARHSHLYQDASSAREHYRNVKASAMTAGPSSVSQYVQYYSPRQSIDEPPRNRASEEKDNGGMNTSETQSPVTVSMRTRSISRSSVGSASGSVQTMQSVSEIQVSVASGQQKRNGDSDSEAPPGNGQLRLGRTSWYRSLHGISPLSRQPKSLSSEAEFVDTGAADFNGSPRDARKATGSESRIPRVAGAAPPGGNRLAGGRDPIEASGLSGIANRIKRKLLTPMHIHRSRRSSLARQAPIAEGGSDVDTSDFTGPESEEGSEGESREAGSGFSADGTSAIARYSAEHRRPVSTAASTSPSAQATPPGISRPDMPPPSRPPARPVSRTQGELSSIPTAVKNALLRRLRSPLGGRPDKSAYTTSVRDKISAFNSLSVESSTPTKRPTSAASSSSVDGRSSEDVTLPPEVSQSPSIGLARARVGTATGFISVGVPGSATPGVRPHSRASSVRSARPASPALSHVSNVSTRIQETISALERAAAGSTPPPSRRDVSLDYSGGVKRVAGSVDALESFASPTKRPRAPSGAGGSQAADDYSSGAGRLGPLGMVRNMVRRNTGR</sequence>
<feature type="compositionally biased region" description="Basic and acidic residues" evidence="1">
    <location>
        <begin position="199"/>
        <end position="215"/>
    </location>
</feature>
<feature type="compositionally biased region" description="Polar residues" evidence="1">
    <location>
        <begin position="321"/>
        <end position="339"/>
    </location>
</feature>
<reference evidence="2" key="1">
    <citation type="submission" date="2022-07" db="EMBL/GenBank/DDBJ databases">
        <title>Phylogenomic reconstructions and comparative analyses of Kickxellomycotina fungi.</title>
        <authorList>
            <person name="Reynolds N.K."/>
            <person name="Stajich J.E."/>
            <person name="Barry K."/>
            <person name="Grigoriev I.V."/>
            <person name="Crous P."/>
            <person name="Smith M.E."/>
        </authorList>
    </citation>
    <scope>NUCLEOTIDE SEQUENCE</scope>
    <source>
        <strain evidence="2">RSA 476</strain>
    </source>
</reference>
<feature type="compositionally biased region" description="Low complexity" evidence="1">
    <location>
        <begin position="518"/>
        <end position="538"/>
    </location>
</feature>
<comment type="caution">
    <text evidence="2">The sequence shown here is derived from an EMBL/GenBank/DDBJ whole genome shotgun (WGS) entry which is preliminary data.</text>
</comment>
<feature type="compositionally biased region" description="Basic and acidic residues" evidence="1">
    <location>
        <begin position="272"/>
        <end position="287"/>
    </location>
</feature>
<feature type="region of interest" description="Disordered" evidence="1">
    <location>
        <begin position="169"/>
        <end position="215"/>
    </location>
</feature>
<feature type="region of interest" description="Disordered" evidence="1">
    <location>
        <begin position="450"/>
        <end position="641"/>
    </location>
</feature>
<dbReference type="Proteomes" id="UP001140074">
    <property type="component" value="Unassembled WGS sequence"/>
</dbReference>
<evidence type="ECO:0000313" key="3">
    <source>
        <dbReference type="Proteomes" id="UP001140074"/>
    </source>
</evidence>
<evidence type="ECO:0000313" key="2">
    <source>
        <dbReference type="EMBL" id="KAJ2861331.1"/>
    </source>
</evidence>
<feature type="compositionally biased region" description="Pro residues" evidence="1">
    <location>
        <begin position="539"/>
        <end position="549"/>
    </location>
</feature>
<feature type="region of interest" description="Disordered" evidence="1">
    <location>
        <begin position="654"/>
        <end position="690"/>
    </location>
</feature>
<dbReference type="EMBL" id="JANBUY010000230">
    <property type="protein sequence ID" value="KAJ2861331.1"/>
    <property type="molecule type" value="Genomic_DNA"/>
</dbReference>